<gene>
    <name evidence="1" type="ORF">PZN02_002716</name>
</gene>
<evidence type="ECO:0000313" key="1">
    <source>
        <dbReference type="EMBL" id="WEX86434.1"/>
    </source>
</evidence>
<keyword evidence="2" id="KW-1185">Reference proteome</keyword>
<evidence type="ECO:0000313" key="2">
    <source>
        <dbReference type="Proteomes" id="UP001229355"/>
    </source>
</evidence>
<dbReference type="RefSeq" id="WP_280658500.1">
    <property type="nucleotide sequence ID" value="NZ_CP120373.1"/>
</dbReference>
<proteinExistence type="predicted"/>
<organism evidence="1 2">
    <name type="scientific">Sinorhizobium garamanticum</name>
    <dbReference type="NCBI Taxonomy" id="680247"/>
    <lineage>
        <taxon>Bacteria</taxon>
        <taxon>Pseudomonadati</taxon>
        <taxon>Pseudomonadota</taxon>
        <taxon>Alphaproteobacteria</taxon>
        <taxon>Hyphomicrobiales</taxon>
        <taxon>Rhizobiaceae</taxon>
        <taxon>Sinorhizobium/Ensifer group</taxon>
        <taxon>Sinorhizobium</taxon>
    </lineage>
</organism>
<accession>A0ABY8D6D6</accession>
<name>A0ABY8D6D6_9HYPH</name>
<protein>
    <recommendedName>
        <fullName evidence="3">YHS domain-containing protein</fullName>
    </recommendedName>
</protein>
<reference evidence="1 2" key="1">
    <citation type="submission" date="2023-03" db="EMBL/GenBank/DDBJ databases">
        <authorList>
            <person name="Kaur S."/>
            <person name="Espinosa-Saiz D."/>
            <person name="Velazquez E."/>
            <person name="Menendez E."/>
            <person name="diCenzo G.C."/>
        </authorList>
    </citation>
    <scope>NUCLEOTIDE SEQUENCE [LARGE SCALE GENOMIC DNA]</scope>
    <source>
        <strain evidence="1 2">LMG 24692</strain>
    </source>
</reference>
<dbReference type="EMBL" id="CP120373">
    <property type="protein sequence ID" value="WEX86434.1"/>
    <property type="molecule type" value="Genomic_DNA"/>
</dbReference>
<dbReference type="NCBIfam" id="NF041384">
    <property type="entry name" value="YHS_seleno_dom"/>
    <property type="match status" value="1"/>
</dbReference>
<dbReference type="Proteomes" id="UP001229355">
    <property type="component" value="Chromosome 1"/>
</dbReference>
<sequence length="178" mass="19613">MRDIQGKSGHRKHGIRIAVALGAATILFSLGGVASAEEPVNTGYFGDVAIKGYDPVAYFTENKAVEGSPKYSHRWLGANWHFASAEHRDLFMREPSKYAPQYGGYCADGVSFGTVTTNIDPKAWRIIDGKLYISYDPGAADGFEKNPNKVVDSQKHWSEVQQTLVSEKLQTNWQASAK</sequence>
<evidence type="ECO:0008006" key="3">
    <source>
        <dbReference type="Google" id="ProtNLM"/>
    </source>
</evidence>